<dbReference type="AlphaFoldDB" id="A0A4U7N6C0"/>
<dbReference type="Gene3D" id="1.25.40.10">
    <property type="entry name" value="Tetratricopeptide repeat domain"/>
    <property type="match status" value="1"/>
</dbReference>
<reference evidence="1 2" key="1">
    <citation type="submission" date="2019-04" db="EMBL/GenBank/DDBJ databases">
        <title>Genome sequence of Pelagicola litoralis CL-ES2.</title>
        <authorList>
            <person name="Cao J."/>
        </authorList>
    </citation>
    <scope>NUCLEOTIDE SEQUENCE [LARGE SCALE GENOMIC DNA]</scope>
    <source>
        <strain evidence="1 2">CL-ES2</strain>
    </source>
</reference>
<dbReference type="EMBL" id="SULI01000005">
    <property type="protein sequence ID" value="TKZ21422.1"/>
    <property type="molecule type" value="Genomic_DNA"/>
</dbReference>
<comment type="caution">
    <text evidence="1">The sequence shown here is derived from an EMBL/GenBank/DDBJ whole genome shotgun (WGS) entry which is preliminary data.</text>
</comment>
<evidence type="ECO:0000313" key="1">
    <source>
        <dbReference type="EMBL" id="TKZ21422.1"/>
    </source>
</evidence>
<dbReference type="RefSeq" id="WP_138015625.1">
    <property type="nucleotide sequence ID" value="NZ_SULI01000005.1"/>
</dbReference>
<dbReference type="OrthoDB" id="8770295at2"/>
<organism evidence="1 2">
    <name type="scientific">Shimia litoralis</name>
    <dbReference type="NCBI Taxonomy" id="420403"/>
    <lineage>
        <taxon>Bacteria</taxon>
        <taxon>Pseudomonadati</taxon>
        <taxon>Pseudomonadota</taxon>
        <taxon>Alphaproteobacteria</taxon>
        <taxon>Rhodobacterales</taxon>
        <taxon>Roseobacteraceae</taxon>
    </lineage>
</organism>
<dbReference type="Pfam" id="PF13181">
    <property type="entry name" value="TPR_8"/>
    <property type="match status" value="1"/>
</dbReference>
<dbReference type="Proteomes" id="UP000306575">
    <property type="component" value="Unassembled WGS sequence"/>
</dbReference>
<protein>
    <recommendedName>
        <fullName evidence="3">Tetratricopeptide repeat protein</fullName>
    </recommendedName>
</protein>
<keyword evidence="2" id="KW-1185">Reference proteome</keyword>
<dbReference type="InterPro" id="IPR019734">
    <property type="entry name" value="TPR_rpt"/>
</dbReference>
<accession>A0A4U7N6C0</accession>
<evidence type="ECO:0008006" key="3">
    <source>
        <dbReference type="Google" id="ProtNLM"/>
    </source>
</evidence>
<proteinExistence type="predicted"/>
<name>A0A4U7N6C0_9RHOB</name>
<gene>
    <name evidence="1" type="ORF">FAP39_06700</name>
</gene>
<sequence length="212" mass="23288">MKKTRILAGLVGVALLGMSWYLSSNRDAAAPEFLVNALNKSLSASNRDLWWDNANLAKKGCLLKRKTKQTEEAEIFCTRAIELAPDDPEAAYEAGMILRAKGRPLEAVPLLNKAAVGGISEAPAFLAATYLTAKNINSATDWARQARTEKASEPYSWSVSCLIESAVFLDNYDFALSRVEVQEICEKAREMAAGDDFMVFFEGKVAHFIFPA</sequence>
<evidence type="ECO:0000313" key="2">
    <source>
        <dbReference type="Proteomes" id="UP000306575"/>
    </source>
</evidence>
<dbReference type="SUPFAM" id="SSF48452">
    <property type="entry name" value="TPR-like"/>
    <property type="match status" value="1"/>
</dbReference>
<dbReference type="InterPro" id="IPR011990">
    <property type="entry name" value="TPR-like_helical_dom_sf"/>
</dbReference>